<dbReference type="Proteomes" id="UP000054549">
    <property type="component" value="Unassembled WGS sequence"/>
</dbReference>
<sequence>MSKAHEKDTIAPSPKGTDPAFRPQLDSPPSYGSYPVVHQHYYGQPPRRRTPMRRFCTSLGPYQCPHSKVVTKYGSQLVSIVEWPSDEDFPIPSDLKRVRCVLGDEIGQDTKLKASPKQILQALIFPFRVQEKSELPIDSKNLLFLSPGVHSGGRIKIKKSRKASDVAKVKVRLEYLRPGTPHGLPKYVSSSAVMERLGLVSL</sequence>
<evidence type="ECO:0000313" key="2">
    <source>
        <dbReference type="EMBL" id="KIL60664.1"/>
    </source>
</evidence>
<proteinExistence type="predicted"/>
<dbReference type="OrthoDB" id="5570013at2759"/>
<evidence type="ECO:0000313" key="3">
    <source>
        <dbReference type="Proteomes" id="UP000054549"/>
    </source>
</evidence>
<protein>
    <submittedName>
        <fullName evidence="2">Uncharacterized protein</fullName>
    </submittedName>
</protein>
<evidence type="ECO:0000256" key="1">
    <source>
        <dbReference type="SAM" id="MobiDB-lite"/>
    </source>
</evidence>
<accession>A0A0C2T2G1</accession>
<feature type="region of interest" description="Disordered" evidence="1">
    <location>
        <begin position="1"/>
        <end position="49"/>
    </location>
</feature>
<organism evidence="2 3">
    <name type="scientific">Amanita muscaria (strain Koide BX008)</name>
    <dbReference type="NCBI Taxonomy" id="946122"/>
    <lineage>
        <taxon>Eukaryota</taxon>
        <taxon>Fungi</taxon>
        <taxon>Dikarya</taxon>
        <taxon>Basidiomycota</taxon>
        <taxon>Agaricomycotina</taxon>
        <taxon>Agaricomycetes</taxon>
        <taxon>Agaricomycetidae</taxon>
        <taxon>Agaricales</taxon>
        <taxon>Pluteineae</taxon>
        <taxon>Amanitaceae</taxon>
        <taxon>Amanita</taxon>
    </lineage>
</organism>
<dbReference type="EMBL" id="KN818295">
    <property type="protein sequence ID" value="KIL60664.1"/>
    <property type="molecule type" value="Genomic_DNA"/>
</dbReference>
<name>A0A0C2T2G1_AMAMK</name>
<reference evidence="2 3" key="1">
    <citation type="submission" date="2014-04" db="EMBL/GenBank/DDBJ databases">
        <title>Evolutionary Origins and Diversification of the Mycorrhizal Mutualists.</title>
        <authorList>
            <consortium name="DOE Joint Genome Institute"/>
            <consortium name="Mycorrhizal Genomics Consortium"/>
            <person name="Kohler A."/>
            <person name="Kuo A."/>
            <person name="Nagy L.G."/>
            <person name="Floudas D."/>
            <person name="Copeland A."/>
            <person name="Barry K.W."/>
            <person name="Cichocki N."/>
            <person name="Veneault-Fourrey C."/>
            <person name="LaButti K."/>
            <person name="Lindquist E.A."/>
            <person name="Lipzen A."/>
            <person name="Lundell T."/>
            <person name="Morin E."/>
            <person name="Murat C."/>
            <person name="Riley R."/>
            <person name="Ohm R."/>
            <person name="Sun H."/>
            <person name="Tunlid A."/>
            <person name="Henrissat B."/>
            <person name="Grigoriev I.V."/>
            <person name="Hibbett D.S."/>
            <person name="Martin F."/>
        </authorList>
    </citation>
    <scope>NUCLEOTIDE SEQUENCE [LARGE SCALE GENOMIC DNA]</scope>
    <source>
        <strain evidence="2 3">Koide BX008</strain>
    </source>
</reference>
<keyword evidence="3" id="KW-1185">Reference proteome</keyword>
<dbReference type="HOGENOM" id="CLU_1354301_0_0_1"/>
<dbReference type="AlphaFoldDB" id="A0A0C2T2G1"/>
<dbReference type="InParanoid" id="A0A0C2T2G1"/>
<gene>
    <name evidence="2" type="ORF">M378DRAFT_14014</name>
</gene>